<dbReference type="STRING" id="675864.SAMN04489747_0889"/>
<dbReference type="OrthoDB" id="3629220at2"/>
<accession>A0A1G6UK31</accession>
<name>A0A1G6UK31_9ACTN</name>
<dbReference type="Pfam" id="PF25595">
    <property type="entry name" value="Phage_TTP_16"/>
    <property type="match status" value="1"/>
</dbReference>
<dbReference type="EMBL" id="LT629688">
    <property type="protein sequence ID" value="SDD40875.1"/>
    <property type="molecule type" value="Genomic_DNA"/>
</dbReference>
<dbReference type="InterPro" id="IPR058009">
    <property type="entry name" value="TTP_Phage_16"/>
</dbReference>
<organism evidence="1 2">
    <name type="scientific">Auraticoccus monumenti</name>
    <dbReference type="NCBI Taxonomy" id="675864"/>
    <lineage>
        <taxon>Bacteria</taxon>
        <taxon>Bacillati</taxon>
        <taxon>Actinomycetota</taxon>
        <taxon>Actinomycetes</taxon>
        <taxon>Propionibacteriales</taxon>
        <taxon>Propionibacteriaceae</taxon>
        <taxon>Auraticoccus</taxon>
    </lineage>
</organism>
<proteinExistence type="predicted"/>
<reference evidence="1 2" key="1">
    <citation type="submission" date="2016-10" db="EMBL/GenBank/DDBJ databases">
        <authorList>
            <person name="de Groot N.N."/>
        </authorList>
    </citation>
    <scope>NUCLEOTIDE SEQUENCE [LARGE SCALE GENOMIC DNA]</scope>
    <source>
        <strain evidence="1 2">MON 2.2</strain>
    </source>
</reference>
<keyword evidence="2" id="KW-1185">Reference proteome</keyword>
<dbReference type="RefSeq" id="WP_090591016.1">
    <property type="nucleotide sequence ID" value="NZ_LT629688.1"/>
</dbReference>
<gene>
    <name evidence="1" type="ORF">SAMN04489747_0889</name>
</gene>
<sequence>MTTYYPEGRPLGVSAPGKGSIIVAPATMTDRSAPTVTHFASPTGFAIHKDVVAWNPTPDVPMNPDNRYGDAEVVQEFGIPTWTIPDFTVVYDPQNPDSEEYQAYLKLQPGTVWEIFDRRGLPADLLVAVGQVGDLFQVEIGPVRRREQITVDNVQKLRSTLFVRLTQRVLQDIALA</sequence>
<evidence type="ECO:0000313" key="2">
    <source>
        <dbReference type="Proteomes" id="UP000198546"/>
    </source>
</evidence>
<dbReference type="Proteomes" id="UP000198546">
    <property type="component" value="Chromosome i"/>
</dbReference>
<dbReference type="AlphaFoldDB" id="A0A1G6UK31"/>
<protein>
    <submittedName>
        <fullName evidence="1">Uncharacterized protein</fullName>
    </submittedName>
</protein>
<evidence type="ECO:0000313" key="1">
    <source>
        <dbReference type="EMBL" id="SDD40875.1"/>
    </source>
</evidence>